<proteinExistence type="predicted"/>
<reference evidence="1" key="1">
    <citation type="submission" date="2020-05" db="EMBL/GenBank/DDBJ databases">
        <authorList>
            <person name="Chiriac C."/>
            <person name="Salcher M."/>
            <person name="Ghai R."/>
            <person name="Kavagutti S V."/>
        </authorList>
    </citation>
    <scope>NUCLEOTIDE SEQUENCE</scope>
</reference>
<name>A0A6J6EY20_9ZZZZ</name>
<organism evidence="1">
    <name type="scientific">freshwater metagenome</name>
    <dbReference type="NCBI Taxonomy" id="449393"/>
    <lineage>
        <taxon>unclassified sequences</taxon>
        <taxon>metagenomes</taxon>
        <taxon>ecological metagenomes</taxon>
    </lineage>
</organism>
<gene>
    <name evidence="1" type="ORF">UFOPK1740_00970</name>
</gene>
<dbReference type="EMBL" id="CAEZTU010000060">
    <property type="protein sequence ID" value="CAB4581540.1"/>
    <property type="molecule type" value="Genomic_DNA"/>
</dbReference>
<accession>A0A6J6EY20</accession>
<evidence type="ECO:0000313" key="1">
    <source>
        <dbReference type="EMBL" id="CAB4581540.1"/>
    </source>
</evidence>
<dbReference type="AlphaFoldDB" id="A0A6J6EY20"/>
<sequence>MPHLLGFNPENSLVVVALKGENDRVVVTMTLDLPQANEFDQEFINNLNETIKRSGADGLVAVFFVDKDPQTYQEVASYLMDEVSGQFHMRDILWVHENRWASFLCADQTCCPTMGRELLMEKQASSTSVLKVAGKPTLGTRSELDDFLKVTKVNHELVPLISQFAKQKAKAEHNKNHSKWAKTQFSFLSQKKAFNDFDEKMWARLLLGLTDIPVRDALLAHHIERAQISEDPNEYLISIAKKWAQVARVSPADFRTPICTCIAAFFWQAGEGILARGAVDFALAQDPQFHLAKLLNNALNSGMPPWEFRDAFTKITNPWS</sequence>
<dbReference type="InterPro" id="IPR025447">
    <property type="entry name" value="DUF4192"/>
</dbReference>
<protein>
    <submittedName>
        <fullName evidence="1">Unannotated protein</fullName>
    </submittedName>
</protein>
<dbReference type="Pfam" id="PF13830">
    <property type="entry name" value="DUF4192"/>
    <property type="match status" value="1"/>
</dbReference>